<name>A0A1I7D1P5_9BURK</name>
<dbReference type="InterPro" id="IPR001647">
    <property type="entry name" value="HTH_TetR"/>
</dbReference>
<feature type="DNA-binding region" description="H-T-H motif" evidence="2">
    <location>
        <begin position="99"/>
        <end position="118"/>
    </location>
</feature>
<feature type="domain" description="HTH tetR-type" evidence="4">
    <location>
        <begin position="76"/>
        <end position="136"/>
    </location>
</feature>
<reference evidence="5 6" key="1">
    <citation type="submission" date="2016-10" db="EMBL/GenBank/DDBJ databases">
        <authorList>
            <person name="de Groot N.N."/>
        </authorList>
    </citation>
    <scope>NUCLEOTIDE SEQUENCE [LARGE SCALE GENOMIC DNA]</scope>
    <source>
        <strain evidence="5 6">LMG 27731</strain>
    </source>
</reference>
<dbReference type="GO" id="GO:0003700">
    <property type="term" value="F:DNA-binding transcription factor activity"/>
    <property type="evidence" value="ECO:0007669"/>
    <property type="project" value="TreeGrafter"/>
</dbReference>
<accession>A0A1I7D1P5</accession>
<dbReference type="PANTHER" id="PTHR30055:SF226">
    <property type="entry name" value="HTH-TYPE TRANSCRIPTIONAL REGULATOR PKSA"/>
    <property type="match status" value="1"/>
</dbReference>
<evidence type="ECO:0000256" key="1">
    <source>
        <dbReference type="ARBA" id="ARBA00023125"/>
    </source>
</evidence>
<dbReference type="InterPro" id="IPR009057">
    <property type="entry name" value="Homeodomain-like_sf"/>
</dbReference>
<feature type="region of interest" description="Disordered" evidence="3">
    <location>
        <begin position="48"/>
        <end position="75"/>
    </location>
</feature>
<dbReference type="GO" id="GO:0000976">
    <property type="term" value="F:transcription cis-regulatory region binding"/>
    <property type="evidence" value="ECO:0007669"/>
    <property type="project" value="TreeGrafter"/>
</dbReference>
<protein>
    <submittedName>
        <fullName evidence="5">Transcriptional regulator, TetR family</fullName>
    </submittedName>
</protein>
<feature type="region of interest" description="Disordered" evidence="3">
    <location>
        <begin position="257"/>
        <end position="292"/>
    </location>
</feature>
<evidence type="ECO:0000313" key="6">
    <source>
        <dbReference type="Proteomes" id="UP000198844"/>
    </source>
</evidence>
<dbReference type="Pfam" id="PF00440">
    <property type="entry name" value="TetR_N"/>
    <property type="match status" value="1"/>
</dbReference>
<dbReference type="SUPFAM" id="SSF46689">
    <property type="entry name" value="Homeodomain-like"/>
    <property type="match status" value="1"/>
</dbReference>
<sequence length="292" mass="31843">MQMHEVIRSAARHFLPLASTSTDVMTLWQACSHIEPDDRLPIETFVATQPPDCRMPRQPTPSPLKPRRAPSQPRSERMVATLLEAAAQVLETKGLEGFNTNAVAERAGVSIGSLYQYFPSKDALTIALMQRESERFYRDALVALDHPSGPIALTHLIGVSVRQQFARPTLARLLDVEESRPQLRMALASTGSVRSVLLEILVRDGLPPQDDVAVAASDLMAIVRGLVDAAGEREETDTTGLTRRVTAAVLGYLTMMSSAGRNGDSPAEDTPQSVSKREQAVRKSAARGLKRP</sequence>
<proteinExistence type="predicted"/>
<dbReference type="Proteomes" id="UP000198844">
    <property type="component" value="Unassembled WGS sequence"/>
</dbReference>
<dbReference type="Gene3D" id="1.10.357.10">
    <property type="entry name" value="Tetracycline Repressor, domain 2"/>
    <property type="match status" value="1"/>
</dbReference>
<dbReference type="PROSITE" id="PS50977">
    <property type="entry name" value="HTH_TETR_2"/>
    <property type="match status" value="1"/>
</dbReference>
<gene>
    <name evidence="5" type="ORF">SAMN05192563_1008127</name>
</gene>
<evidence type="ECO:0000313" key="5">
    <source>
        <dbReference type="EMBL" id="SFU05584.1"/>
    </source>
</evidence>
<organism evidence="5 6">
    <name type="scientific">Paraburkholderia aspalathi</name>
    <dbReference type="NCBI Taxonomy" id="1324617"/>
    <lineage>
        <taxon>Bacteria</taxon>
        <taxon>Pseudomonadati</taxon>
        <taxon>Pseudomonadota</taxon>
        <taxon>Betaproteobacteria</taxon>
        <taxon>Burkholderiales</taxon>
        <taxon>Burkholderiaceae</taxon>
        <taxon>Paraburkholderia</taxon>
    </lineage>
</organism>
<dbReference type="InterPro" id="IPR050109">
    <property type="entry name" value="HTH-type_TetR-like_transc_reg"/>
</dbReference>
<keyword evidence="1 2" id="KW-0238">DNA-binding</keyword>
<dbReference type="PANTHER" id="PTHR30055">
    <property type="entry name" value="HTH-TYPE TRANSCRIPTIONAL REGULATOR RUTR"/>
    <property type="match status" value="1"/>
</dbReference>
<evidence type="ECO:0000256" key="2">
    <source>
        <dbReference type="PROSITE-ProRule" id="PRU00335"/>
    </source>
</evidence>
<dbReference type="EMBL" id="FPBH01000008">
    <property type="protein sequence ID" value="SFU05584.1"/>
    <property type="molecule type" value="Genomic_DNA"/>
</dbReference>
<evidence type="ECO:0000256" key="3">
    <source>
        <dbReference type="SAM" id="MobiDB-lite"/>
    </source>
</evidence>
<dbReference type="PRINTS" id="PR00455">
    <property type="entry name" value="HTHTETR"/>
</dbReference>
<evidence type="ECO:0000259" key="4">
    <source>
        <dbReference type="PROSITE" id="PS50977"/>
    </source>
</evidence>
<dbReference type="AlphaFoldDB" id="A0A1I7D1P5"/>